<dbReference type="OMA" id="TEFRWSA"/>
<comment type="subcellular location">
    <subcellularLocation>
        <location evidence="2 10">Cytoplasm</location>
        <location evidence="2 10">Cytoskeleton</location>
    </subcellularLocation>
    <subcellularLocation>
        <location evidence="1">Nucleus</location>
    </subcellularLocation>
</comment>
<comment type="similarity">
    <text evidence="10">Belongs to the dynein light chain family.</text>
</comment>
<evidence type="ECO:0000256" key="5">
    <source>
        <dbReference type="ARBA" id="ARBA00022701"/>
    </source>
</evidence>
<keyword evidence="7" id="KW-0653">Protein transport</keyword>
<dbReference type="Pfam" id="PF01221">
    <property type="entry name" value="Dynein_light"/>
    <property type="match status" value="1"/>
</dbReference>
<keyword evidence="5 10" id="KW-0493">Microtubule</keyword>
<dbReference type="PANTHER" id="PTHR11886:SF35">
    <property type="entry name" value="DYNEIN LIGHT CHAIN"/>
    <property type="match status" value="1"/>
</dbReference>
<evidence type="ECO:0000256" key="10">
    <source>
        <dbReference type="RuleBase" id="RU365010"/>
    </source>
</evidence>
<evidence type="ECO:0000256" key="3">
    <source>
        <dbReference type="ARBA" id="ARBA00022448"/>
    </source>
</evidence>
<dbReference type="Proteomes" id="UP000494040">
    <property type="component" value="Unassembled WGS sequence"/>
</dbReference>
<keyword evidence="10" id="KW-0505">Motor protein</keyword>
<evidence type="ECO:0000256" key="6">
    <source>
        <dbReference type="ARBA" id="ARBA00022816"/>
    </source>
</evidence>
<dbReference type="FunFam" id="3.30.740.10:FF:000005">
    <property type="entry name" value="Dynein light chain"/>
    <property type="match status" value="1"/>
</dbReference>
<dbReference type="InterPro" id="IPR037177">
    <property type="entry name" value="DLC_sf"/>
</dbReference>
<dbReference type="GO" id="GO:0045505">
    <property type="term" value="F:dynein intermediate chain binding"/>
    <property type="evidence" value="ECO:0007669"/>
    <property type="project" value="TreeGrafter"/>
</dbReference>
<organism evidence="11 12">
    <name type="scientific">Cimex lectularius</name>
    <name type="common">Bed bug</name>
    <name type="synonym">Acanthia lectularia</name>
    <dbReference type="NCBI Taxonomy" id="79782"/>
    <lineage>
        <taxon>Eukaryota</taxon>
        <taxon>Metazoa</taxon>
        <taxon>Ecdysozoa</taxon>
        <taxon>Arthropoda</taxon>
        <taxon>Hexapoda</taxon>
        <taxon>Insecta</taxon>
        <taxon>Pterygota</taxon>
        <taxon>Neoptera</taxon>
        <taxon>Paraneoptera</taxon>
        <taxon>Hemiptera</taxon>
        <taxon>Heteroptera</taxon>
        <taxon>Panheteroptera</taxon>
        <taxon>Cimicomorpha</taxon>
        <taxon>Cimicidae</taxon>
        <taxon>Cimex</taxon>
    </lineage>
</organism>
<name>A0A8I6SCL9_CIMLE</name>
<keyword evidence="12" id="KW-1185">Reference proteome</keyword>
<evidence type="ECO:0000256" key="1">
    <source>
        <dbReference type="ARBA" id="ARBA00004123"/>
    </source>
</evidence>
<dbReference type="KEGG" id="clec:106672414"/>
<dbReference type="GO" id="GO:0051028">
    <property type="term" value="P:mRNA transport"/>
    <property type="evidence" value="ECO:0007669"/>
    <property type="project" value="UniProtKB-KW"/>
</dbReference>
<evidence type="ECO:0000256" key="4">
    <source>
        <dbReference type="ARBA" id="ARBA00022490"/>
    </source>
</evidence>
<dbReference type="GO" id="GO:0015031">
    <property type="term" value="P:protein transport"/>
    <property type="evidence" value="ECO:0007669"/>
    <property type="project" value="UniProtKB-KW"/>
</dbReference>
<keyword evidence="4 10" id="KW-0963">Cytoplasm</keyword>
<evidence type="ECO:0000313" key="11">
    <source>
        <dbReference type="EnsemblMetazoa" id="XP_014259307.1"/>
    </source>
</evidence>
<evidence type="ECO:0000256" key="2">
    <source>
        <dbReference type="ARBA" id="ARBA00004245"/>
    </source>
</evidence>
<keyword evidence="8 10" id="KW-0206">Cytoskeleton</keyword>
<dbReference type="OrthoDB" id="10033309at2759"/>
<dbReference type="SUPFAM" id="SSF54648">
    <property type="entry name" value="DLC"/>
    <property type="match status" value="1"/>
</dbReference>
<dbReference type="GO" id="GO:0005868">
    <property type="term" value="C:cytoplasmic dynein complex"/>
    <property type="evidence" value="ECO:0007669"/>
    <property type="project" value="TreeGrafter"/>
</dbReference>
<dbReference type="GO" id="GO:0007017">
    <property type="term" value="P:microtubule-based process"/>
    <property type="evidence" value="ECO:0007669"/>
    <property type="project" value="InterPro"/>
</dbReference>
<dbReference type="EnsemblMetazoa" id="XM_014403821.2">
    <property type="protein sequence ID" value="XP_014259307.1"/>
    <property type="gene ID" value="LOC106672414"/>
</dbReference>
<evidence type="ECO:0000313" key="12">
    <source>
        <dbReference type="Proteomes" id="UP000494040"/>
    </source>
</evidence>
<keyword evidence="6" id="KW-0509">mRNA transport</keyword>
<dbReference type="Gene3D" id="3.30.740.10">
    <property type="entry name" value="Protein Inhibitor Of Neuronal Nitric Oxide Synthase"/>
    <property type="match status" value="1"/>
</dbReference>
<proteinExistence type="inferred from homology"/>
<evidence type="ECO:0000256" key="9">
    <source>
        <dbReference type="ARBA" id="ARBA00023242"/>
    </source>
</evidence>
<dbReference type="PANTHER" id="PTHR11886">
    <property type="entry name" value="DYNEIN LIGHT CHAIN"/>
    <property type="match status" value="1"/>
</dbReference>
<dbReference type="GeneID" id="106672414"/>
<sequence length="120" mass="14007">MTTGTEFRWSAVDAKEQPPDLPPFETKHYIKRQPVVKYTDMPDKMKKEVLAISHKAMAKYYNEVDIAVYIKEQLDQKFRGGLWQVIVGRDMNVSCNYETGKYIYFYLGHLGFIVYRSGAL</sequence>
<keyword evidence="10" id="KW-0243">Dynein</keyword>
<keyword evidence="9" id="KW-0539">Nucleus</keyword>
<protein>
    <recommendedName>
        <fullName evidence="10">Dynein light chain</fullName>
    </recommendedName>
</protein>
<accession>A0A8I6SCL9</accession>
<dbReference type="GO" id="GO:0005874">
    <property type="term" value="C:microtubule"/>
    <property type="evidence" value="ECO:0007669"/>
    <property type="project" value="UniProtKB-KW"/>
</dbReference>
<dbReference type="GO" id="GO:0005634">
    <property type="term" value="C:nucleus"/>
    <property type="evidence" value="ECO:0007669"/>
    <property type="project" value="UniProtKB-SubCell"/>
</dbReference>
<dbReference type="InterPro" id="IPR001372">
    <property type="entry name" value="Dynein_light_chain_typ-1/2"/>
</dbReference>
<dbReference type="RefSeq" id="XP_014259307.1">
    <property type="nucleotide sequence ID" value="XM_014403821.2"/>
</dbReference>
<reference evidence="11" key="1">
    <citation type="submission" date="2022-01" db="UniProtKB">
        <authorList>
            <consortium name="EnsemblMetazoa"/>
        </authorList>
    </citation>
    <scope>IDENTIFICATION</scope>
</reference>
<dbReference type="AlphaFoldDB" id="A0A8I6SCL9"/>
<evidence type="ECO:0000256" key="8">
    <source>
        <dbReference type="ARBA" id="ARBA00023212"/>
    </source>
</evidence>
<keyword evidence="3" id="KW-0813">Transport</keyword>
<dbReference type="SMART" id="SM01375">
    <property type="entry name" value="Dynein_light"/>
    <property type="match status" value="1"/>
</dbReference>
<evidence type="ECO:0000256" key="7">
    <source>
        <dbReference type="ARBA" id="ARBA00022927"/>
    </source>
</evidence>